<gene>
    <name evidence="11" type="ORF">SAMN02745911_4024</name>
</gene>
<organism evidence="11 12">
    <name type="scientific">Aureimonas altamirensis DSM 21988</name>
    <dbReference type="NCBI Taxonomy" id="1121026"/>
    <lineage>
        <taxon>Bacteria</taxon>
        <taxon>Pseudomonadati</taxon>
        <taxon>Pseudomonadota</taxon>
        <taxon>Alphaproteobacteria</taxon>
        <taxon>Hyphomicrobiales</taxon>
        <taxon>Aurantimonadaceae</taxon>
        <taxon>Aureimonas</taxon>
    </lineage>
</organism>
<feature type="region of interest" description="Disordered" evidence="8">
    <location>
        <begin position="96"/>
        <end position="121"/>
    </location>
</feature>
<feature type="active site" description="Nucleophile" evidence="7">
    <location>
        <position position="417"/>
    </location>
</feature>
<evidence type="ECO:0000256" key="4">
    <source>
        <dbReference type="ARBA" id="ARBA00022960"/>
    </source>
</evidence>
<dbReference type="CDD" id="cd16913">
    <property type="entry name" value="YkuD_like"/>
    <property type="match status" value="1"/>
</dbReference>
<feature type="signal peptide" evidence="9">
    <location>
        <begin position="1"/>
        <end position="25"/>
    </location>
</feature>
<evidence type="ECO:0000256" key="8">
    <source>
        <dbReference type="SAM" id="MobiDB-lite"/>
    </source>
</evidence>
<keyword evidence="3" id="KW-0808">Transferase</keyword>
<protein>
    <submittedName>
        <fullName evidence="11">Lipoprotein-anchoring transpeptidase ErfK/SrfK</fullName>
    </submittedName>
</protein>
<keyword evidence="9" id="KW-0732">Signal</keyword>
<dbReference type="PANTHER" id="PTHR30582:SF30">
    <property type="entry name" value="BLR4375 PROTEIN"/>
    <property type="match status" value="1"/>
</dbReference>
<accession>A0ABY1IRH5</accession>
<evidence type="ECO:0000256" key="3">
    <source>
        <dbReference type="ARBA" id="ARBA00022679"/>
    </source>
</evidence>
<comment type="caution">
    <text evidence="11">The sequence shown here is derived from an EMBL/GenBank/DDBJ whole genome shotgun (WGS) entry which is preliminary data.</text>
</comment>
<evidence type="ECO:0000256" key="7">
    <source>
        <dbReference type="PROSITE-ProRule" id="PRU01373"/>
    </source>
</evidence>
<keyword evidence="5 7" id="KW-0573">Peptidoglycan synthesis</keyword>
<evidence type="ECO:0000259" key="10">
    <source>
        <dbReference type="PROSITE" id="PS52029"/>
    </source>
</evidence>
<dbReference type="Gene3D" id="2.40.440.10">
    <property type="entry name" value="L,D-transpeptidase catalytic domain-like"/>
    <property type="match status" value="1"/>
</dbReference>
<evidence type="ECO:0000256" key="1">
    <source>
        <dbReference type="ARBA" id="ARBA00004752"/>
    </source>
</evidence>
<evidence type="ECO:0000256" key="2">
    <source>
        <dbReference type="ARBA" id="ARBA00005992"/>
    </source>
</evidence>
<comment type="pathway">
    <text evidence="1 7">Cell wall biogenesis; peptidoglycan biosynthesis.</text>
</comment>
<evidence type="ECO:0000256" key="9">
    <source>
        <dbReference type="SAM" id="SignalP"/>
    </source>
</evidence>
<evidence type="ECO:0000256" key="6">
    <source>
        <dbReference type="ARBA" id="ARBA00023316"/>
    </source>
</evidence>
<feature type="chain" id="PRO_5046563911" evidence="9">
    <location>
        <begin position="26"/>
        <end position="442"/>
    </location>
</feature>
<dbReference type="SUPFAM" id="SSF141523">
    <property type="entry name" value="L,D-transpeptidase catalytic domain-like"/>
    <property type="match status" value="1"/>
</dbReference>
<keyword evidence="12" id="KW-1185">Reference proteome</keyword>
<dbReference type="Pfam" id="PF03734">
    <property type="entry name" value="YkuD"/>
    <property type="match status" value="1"/>
</dbReference>
<keyword evidence="4 7" id="KW-0133">Cell shape</keyword>
<feature type="domain" description="L,D-TPase catalytic" evidence="10">
    <location>
        <begin position="308"/>
        <end position="441"/>
    </location>
</feature>
<dbReference type="InterPro" id="IPR005490">
    <property type="entry name" value="LD_TPept_cat_dom"/>
</dbReference>
<dbReference type="InterPro" id="IPR050979">
    <property type="entry name" value="LD-transpeptidase"/>
</dbReference>
<dbReference type="PROSITE" id="PS52029">
    <property type="entry name" value="LD_TPASE"/>
    <property type="match status" value="1"/>
</dbReference>
<dbReference type="EMBL" id="FQZC01000006">
    <property type="protein sequence ID" value="SHK03387.1"/>
    <property type="molecule type" value="Genomic_DNA"/>
</dbReference>
<evidence type="ECO:0000313" key="12">
    <source>
        <dbReference type="Proteomes" id="UP000184290"/>
    </source>
</evidence>
<dbReference type="PANTHER" id="PTHR30582">
    <property type="entry name" value="L,D-TRANSPEPTIDASE"/>
    <property type="match status" value="1"/>
</dbReference>
<dbReference type="InterPro" id="IPR038063">
    <property type="entry name" value="Transpep_catalytic_dom"/>
</dbReference>
<feature type="active site" description="Proton donor/acceptor" evidence="7">
    <location>
        <position position="401"/>
    </location>
</feature>
<keyword evidence="11" id="KW-0449">Lipoprotein</keyword>
<name>A0ABY1IRH5_9HYPH</name>
<comment type="similarity">
    <text evidence="2">Belongs to the YkuD family.</text>
</comment>
<proteinExistence type="inferred from homology"/>
<keyword evidence="6 7" id="KW-0961">Cell wall biogenesis/degradation</keyword>
<sequence length="442" mass="47214">MMALRSRWTFAFLAILPLAATSAQAQYGYDYGRDPYGARDPYYDNQNMGDVRRFIDEDGRIVTVDPYGRVVSIEEPARRAPPAGAILEGPAERYDPYGNYGAGPSDSMPLPPPGASQRAGIPPVDNTYTGSVNPAEPAMPAPGQPMIETNPAPAVAGPTGRNAKAEVAALQVILDRAGVSPGVIDGRMGSNVNKAVAAYHEMTGRLLDATSPQALLEELYATGGPAVVEYEITNEDVAGPFVASIPSDYAEKATLPAMSYERVSEMLAERFHMDEAYLKEINPGADFSRPGTILRVMDTGSNVKTPVARVVADKGREQVRAYDEYGRLVVAYPATIGSSATPSPTGTHTVARIALNPNYTYNPKINFQQGNNTGVLTIPPGPNGPVGSVWIALSKPTYGIHGTPEPSQIGKTNSHGCIRLTNWDAQELAKLVKPGVTVEFHD</sequence>
<reference evidence="11 12" key="1">
    <citation type="submission" date="2016-11" db="EMBL/GenBank/DDBJ databases">
        <authorList>
            <person name="Varghese N."/>
            <person name="Submissions S."/>
        </authorList>
    </citation>
    <scope>NUCLEOTIDE SEQUENCE [LARGE SCALE GENOMIC DNA]</scope>
    <source>
        <strain evidence="11 12">DSM 21988</strain>
    </source>
</reference>
<evidence type="ECO:0000256" key="5">
    <source>
        <dbReference type="ARBA" id="ARBA00022984"/>
    </source>
</evidence>
<evidence type="ECO:0000313" key="11">
    <source>
        <dbReference type="EMBL" id="SHK03387.1"/>
    </source>
</evidence>
<dbReference type="Proteomes" id="UP000184290">
    <property type="component" value="Unassembled WGS sequence"/>
</dbReference>